<dbReference type="CDD" id="cd04186">
    <property type="entry name" value="GT_2_like_c"/>
    <property type="match status" value="1"/>
</dbReference>
<gene>
    <name evidence="6" type="ORF">U7230_11125</name>
</gene>
<dbReference type="GO" id="GO:0016757">
    <property type="term" value="F:glycosyltransferase activity"/>
    <property type="evidence" value="ECO:0007669"/>
    <property type="project" value="UniProtKB-KW"/>
</dbReference>
<dbReference type="Gene3D" id="3.90.550.10">
    <property type="entry name" value="Spore Coat Polysaccharide Biosynthesis Protein SpsA, Chain A"/>
    <property type="match status" value="1"/>
</dbReference>
<evidence type="ECO:0000256" key="1">
    <source>
        <dbReference type="ARBA" id="ARBA00004776"/>
    </source>
</evidence>
<evidence type="ECO:0000313" key="7">
    <source>
        <dbReference type="Proteomes" id="UP001332192"/>
    </source>
</evidence>
<evidence type="ECO:0000313" key="6">
    <source>
        <dbReference type="EMBL" id="WRP16638.1"/>
    </source>
</evidence>
<dbReference type="RefSeq" id="WP_324715910.1">
    <property type="nucleotide sequence ID" value="NZ_CP141615.1"/>
</dbReference>
<evidence type="ECO:0000256" key="2">
    <source>
        <dbReference type="ARBA" id="ARBA00006739"/>
    </source>
</evidence>
<dbReference type="PANTHER" id="PTHR43179">
    <property type="entry name" value="RHAMNOSYLTRANSFERASE WBBL"/>
    <property type="match status" value="1"/>
</dbReference>
<keyword evidence="4 6" id="KW-0808">Transferase</keyword>
<sequence>MRHTSSARTAGDGPRAPVDVDLVIVSYGRHDLLEACVASFTRHTAGYRYRLIVVDNTGPGPMASHLDRLERQGALVIRNAANAGYARACNQGIAAGNGRYVVLLNNDVRATPGWLPPLVRCMEEDPSVAVAGPLLVTPDGYLVGVPVTGTDLDPHQPGLWQHESVWPLPRRPVACLTVSGAAYMIRRACLAHVGLMDEGFFLYFEDADFSLRARRAGYRVVWCPGSRLVHLVSATGRDHPARDRVYQESARRFWRKWGGLPAR</sequence>
<evidence type="ECO:0000259" key="5">
    <source>
        <dbReference type="Pfam" id="PF00535"/>
    </source>
</evidence>
<keyword evidence="3 6" id="KW-0328">Glycosyltransferase</keyword>
<dbReference type="PANTHER" id="PTHR43179:SF12">
    <property type="entry name" value="GALACTOFURANOSYLTRANSFERASE GLFT2"/>
    <property type="match status" value="1"/>
</dbReference>
<comment type="pathway">
    <text evidence="1">Cell wall biogenesis; cell wall polysaccharide biosynthesis.</text>
</comment>
<proteinExistence type="inferred from homology"/>
<dbReference type="InterPro" id="IPR001173">
    <property type="entry name" value="Glyco_trans_2-like"/>
</dbReference>
<organism evidence="6 7">
    <name type="scientific">Carboxydichorda subterranea</name>
    <dbReference type="NCBI Taxonomy" id="3109565"/>
    <lineage>
        <taxon>Bacteria</taxon>
        <taxon>Bacillati</taxon>
        <taxon>Bacillota</taxon>
        <taxon>Limnochordia</taxon>
        <taxon>Limnochordales</taxon>
        <taxon>Geochordaceae</taxon>
        <taxon>Carboxydichorda</taxon>
    </lineage>
</organism>
<dbReference type="Pfam" id="PF00535">
    <property type="entry name" value="Glycos_transf_2"/>
    <property type="match status" value="1"/>
</dbReference>
<evidence type="ECO:0000256" key="4">
    <source>
        <dbReference type="ARBA" id="ARBA00022679"/>
    </source>
</evidence>
<dbReference type="EMBL" id="CP141615">
    <property type="protein sequence ID" value="WRP16638.1"/>
    <property type="molecule type" value="Genomic_DNA"/>
</dbReference>
<protein>
    <submittedName>
        <fullName evidence="6">Glycosyltransferase family 2 protein</fullName>
        <ecNumber evidence="6">2.4.-.-</ecNumber>
    </submittedName>
</protein>
<accession>A0ABZ1BVL0</accession>
<name>A0ABZ1BVL0_9FIRM</name>
<feature type="domain" description="Glycosyltransferase 2-like" evidence="5">
    <location>
        <begin position="22"/>
        <end position="137"/>
    </location>
</feature>
<dbReference type="InterPro" id="IPR029044">
    <property type="entry name" value="Nucleotide-diphossugar_trans"/>
</dbReference>
<dbReference type="EC" id="2.4.-.-" evidence="6"/>
<dbReference type="Proteomes" id="UP001332192">
    <property type="component" value="Chromosome"/>
</dbReference>
<keyword evidence="7" id="KW-1185">Reference proteome</keyword>
<evidence type="ECO:0000256" key="3">
    <source>
        <dbReference type="ARBA" id="ARBA00022676"/>
    </source>
</evidence>
<dbReference type="SUPFAM" id="SSF53448">
    <property type="entry name" value="Nucleotide-diphospho-sugar transferases"/>
    <property type="match status" value="1"/>
</dbReference>
<comment type="similarity">
    <text evidence="2">Belongs to the glycosyltransferase 2 family.</text>
</comment>
<reference evidence="6 7" key="1">
    <citation type="journal article" date="2024" name="Front. Microbiol.">
        <title>Novel thermophilic genera Geochorda gen. nov. and Carboxydochorda gen. nov. from the deep terrestrial subsurface reveal the ecophysiological diversity in the class Limnochordia.</title>
        <authorList>
            <person name="Karnachuk O.V."/>
            <person name="Lukina A.P."/>
            <person name="Avakyan M.R."/>
            <person name="Kadnikov V.V."/>
            <person name="Begmatov S."/>
            <person name="Beletsky A.V."/>
            <person name="Vlasova K.G."/>
            <person name="Novikov A.A."/>
            <person name="Shcherbakova V.A."/>
            <person name="Mardanov A.V."/>
            <person name="Ravin N.V."/>
        </authorList>
    </citation>
    <scope>NUCLEOTIDE SEQUENCE [LARGE SCALE GENOMIC DNA]</scope>
    <source>
        <strain evidence="6 7">L945</strain>
    </source>
</reference>